<dbReference type="InterPro" id="IPR004839">
    <property type="entry name" value="Aminotransferase_I/II_large"/>
</dbReference>
<gene>
    <name evidence="9 11" type="primary">hisC</name>
    <name evidence="11" type="ORF">MOX91_03725</name>
</gene>
<keyword evidence="6 9" id="KW-0808">Transferase</keyword>
<evidence type="ECO:0000259" key="10">
    <source>
        <dbReference type="Pfam" id="PF00155"/>
    </source>
</evidence>
<evidence type="ECO:0000256" key="9">
    <source>
        <dbReference type="HAMAP-Rule" id="MF_01023"/>
    </source>
</evidence>
<evidence type="ECO:0000256" key="1">
    <source>
        <dbReference type="ARBA" id="ARBA00001933"/>
    </source>
</evidence>
<keyword evidence="12" id="KW-1185">Reference proteome</keyword>
<name>A0ABU4WHP4_9BACT</name>
<dbReference type="CDD" id="cd00609">
    <property type="entry name" value="AAT_like"/>
    <property type="match status" value="1"/>
</dbReference>
<dbReference type="Proteomes" id="UP001275932">
    <property type="component" value="Unassembled WGS sequence"/>
</dbReference>
<dbReference type="PANTHER" id="PTHR43643:SF3">
    <property type="entry name" value="HISTIDINOL-PHOSPHATE AMINOTRANSFERASE"/>
    <property type="match status" value="1"/>
</dbReference>
<dbReference type="InterPro" id="IPR015422">
    <property type="entry name" value="PyrdxlP-dep_Trfase_small"/>
</dbReference>
<evidence type="ECO:0000313" key="12">
    <source>
        <dbReference type="Proteomes" id="UP001275932"/>
    </source>
</evidence>
<dbReference type="NCBIfam" id="TIGR01141">
    <property type="entry name" value="hisC"/>
    <property type="match status" value="1"/>
</dbReference>
<dbReference type="EC" id="2.6.1.9" evidence="9"/>
<keyword evidence="5 9" id="KW-0032">Aminotransferase</keyword>
<dbReference type="EMBL" id="JALBUT010000003">
    <property type="protein sequence ID" value="MDX8415288.1"/>
    <property type="molecule type" value="Genomic_DNA"/>
</dbReference>
<dbReference type="InterPro" id="IPR005861">
    <property type="entry name" value="HisP_aminotrans"/>
</dbReference>
<feature type="domain" description="Aminotransferase class I/classII large" evidence="10">
    <location>
        <begin position="37"/>
        <end position="355"/>
    </location>
</feature>
<dbReference type="InterPro" id="IPR015421">
    <property type="entry name" value="PyrdxlP-dep_Trfase_major"/>
</dbReference>
<evidence type="ECO:0000256" key="5">
    <source>
        <dbReference type="ARBA" id="ARBA00022576"/>
    </source>
</evidence>
<keyword evidence="9" id="KW-0368">Histidine biosynthesis</keyword>
<comment type="cofactor">
    <cofactor evidence="1 9">
        <name>pyridoxal 5'-phosphate</name>
        <dbReference type="ChEBI" id="CHEBI:597326"/>
    </cofactor>
</comment>
<evidence type="ECO:0000256" key="8">
    <source>
        <dbReference type="ARBA" id="ARBA00047481"/>
    </source>
</evidence>
<dbReference type="Pfam" id="PF00155">
    <property type="entry name" value="Aminotran_1_2"/>
    <property type="match status" value="1"/>
</dbReference>
<accession>A0ABU4WHP4</accession>
<dbReference type="InterPro" id="IPR015424">
    <property type="entry name" value="PyrdxlP-dep_Trfase"/>
</dbReference>
<reference evidence="11 12" key="1">
    <citation type="submission" date="2022-03" db="EMBL/GenBank/DDBJ databases">
        <title>Novel taxa within the pig intestine.</title>
        <authorList>
            <person name="Wylensek D."/>
            <person name="Bishof K."/>
            <person name="Afrizal A."/>
            <person name="Clavel T."/>
        </authorList>
    </citation>
    <scope>NUCLEOTIDE SEQUENCE [LARGE SCALE GENOMIC DNA]</scope>
    <source>
        <strain evidence="11 12">CLA-KB-P66</strain>
    </source>
</reference>
<comment type="subunit">
    <text evidence="4 9">Homodimer.</text>
</comment>
<comment type="pathway">
    <text evidence="2 9">Amino-acid biosynthesis; L-histidine biosynthesis; L-histidine from 5-phospho-alpha-D-ribose 1-diphosphate: step 7/9.</text>
</comment>
<evidence type="ECO:0000313" key="11">
    <source>
        <dbReference type="EMBL" id="MDX8415288.1"/>
    </source>
</evidence>
<evidence type="ECO:0000256" key="2">
    <source>
        <dbReference type="ARBA" id="ARBA00005011"/>
    </source>
</evidence>
<dbReference type="GO" id="GO:0004400">
    <property type="term" value="F:histidinol-phosphate transaminase activity"/>
    <property type="evidence" value="ECO:0007669"/>
    <property type="project" value="UniProtKB-EC"/>
</dbReference>
<evidence type="ECO:0000256" key="7">
    <source>
        <dbReference type="ARBA" id="ARBA00022898"/>
    </source>
</evidence>
<sequence>MKIENIVRKSVLSQPVYQAGKPIEYVAREFGLDPDGILKMASNENPLGPCPKAIEAVSRSLDNLNYYPDGGCYELGRKISKVMGLNPSQLVFGNGSNEVIELVAHALLGEGDNAVMGAQSFIVYKLSTLLMGAEAREVPMPSLRYDLSQMLDAVDEKTKIVFLANPNNPTGTVLSQNEVFEFVRALPEHVVFCYDEAYGDFQDNPVDIRGLIAEGRNVIGLKTFSKIYGLAGLRAGYGYCSEELASYINRVREPFNMNSLAQVAAMAALDDVEFYEKSKKLNKQGREQIEKKFKELGVEYISEGGNFIMVKVNDALKKFDALQRAGVIVRPNVGYGLPDWLRITIGLPEQNERFLSEFSKLL</sequence>
<dbReference type="SUPFAM" id="SSF53383">
    <property type="entry name" value="PLP-dependent transferases"/>
    <property type="match status" value="1"/>
</dbReference>
<dbReference type="Gene3D" id="3.90.1150.10">
    <property type="entry name" value="Aspartate Aminotransferase, domain 1"/>
    <property type="match status" value="1"/>
</dbReference>
<comment type="catalytic activity">
    <reaction evidence="8 9">
        <text>L-histidinol phosphate + 2-oxoglutarate = 3-(imidazol-4-yl)-2-oxopropyl phosphate + L-glutamate</text>
        <dbReference type="Rhea" id="RHEA:23744"/>
        <dbReference type="ChEBI" id="CHEBI:16810"/>
        <dbReference type="ChEBI" id="CHEBI:29985"/>
        <dbReference type="ChEBI" id="CHEBI:57766"/>
        <dbReference type="ChEBI" id="CHEBI:57980"/>
        <dbReference type="EC" id="2.6.1.9"/>
    </reaction>
</comment>
<protein>
    <recommendedName>
        <fullName evidence="9">Histidinol-phosphate aminotransferase</fullName>
        <ecNumber evidence="9">2.6.1.9</ecNumber>
    </recommendedName>
    <alternativeName>
        <fullName evidence="9">Imidazole acetol-phosphate transaminase</fullName>
    </alternativeName>
</protein>
<proteinExistence type="inferred from homology"/>
<dbReference type="HAMAP" id="MF_01023">
    <property type="entry name" value="HisC_aminotrans_2"/>
    <property type="match status" value="1"/>
</dbReference>
<keyword evidence="9" id="KW-0028">Amino-acid biosynthesis</keyword>
<evidence type="ECO:0000256" key="4">
    <source>
        <dbReference type="ARBA" id="ARBA00011738"/>
    </source>
</evidence>
<feature type="modified residue" description="N6-(pyridoxal phosphate)lysine" evidence="9">
    <location>
        <position position="226"/>
    </location>
</feature>
<dbReference type="InterPro" id="IPR050106">
    <property type="entry name" value="HistidinolP_aminotransfase"/>
</dbReference>
<comment type="similarity">
    <text evidence="3 9">Belongs to the class-II pyridoxal-phosphate-dependent aminotransferase family. Histidinol-phosphate aminotransferase subfamily.</text>
</comment>
<dbReference type="Gene3D" id="3.40.640.10">
    <property type="entry name" value="Type I PLP-dependent aspartate aminotransferase-like (Major domain)"/>
    <property type="match status" value="1"/>
</dbReference>
<evidence type="ECO:0000256" key="3">
    <source>
        <dbReference type="ARBA" id="ARBA00007970"/>
    </source>
</evidence>
<organism evidence="11 12">
    <name type="scientific">Intestinicryptomonas porci</name>
    <dbReference type="NCBI Taxonomy" id="2926320"/>
    <lineage>
        <taxon>Bacteria</taxon>
        <taxon>Pseudomonadati</taxon>
        <taxon>Verrucomicrobiota</taxon>
        <taxon>Opitutia</taxon>
        <taxon>Opitutales</taxon>
        <taxon>Intestinicryptomonaceae</taxon>
        <taxon>Intestinicryptomonas</taxon>
    </lineage>
</organism>
<dbReference type="PANTHER" id="PTHR43643">
    <property type="entry name" value="HISTIDINOL-PHOSPHATE AMINOTRANSFERASE 2"/>
    <property type="match status" value="1"/>
</dbReference>
<evidence type="ECO:0000256" key="6">
    <source>
        <dbReference type="ARBA" id="ARBA00022679"/>
    </source>
</evidence>
<keyword evidence="7 9" id="KW-0663">Pyridoxal phosphate</keyword>
<comment type="caution">
    <text evidence="11">The sequence shown here is derived from an EMBL/GenBank/DDBJ whole genome shotgun (WGS) entry which is preliminary data.</text>
</comment>
<dbReference type="RefSeq" id="WP_370396736.1">
    <property type="nucleotide sequence ID" value="NZ_JALBUT010000003.1"/>
</dbReference>